<feature type="domain" description="G-protein coupled receptors family 1 profile" evidence="12">
    <location>
        <begin position="43"/>
        <end position="292"/>
    </location>
</feature>
<protein>
    <recommendedName>
        <fullName evidence="11">Olfactory receptor</fullName>
    </recommendedName>
</protein>
<dbReference type="PRINTS" id="PR00237">
    <property type="entry name" value="GPCRRHODOPSN"/>
</dbReference>
<evidence type="ECO:0000256" key="1">
    <source>
        <dbReference type="ARBA" id="ARBA00002936"/>
    </source>
</evidence>
<dbReference type="EMBL" id="VWPT01000374">
    <property type="protein sequence ID" value="NXE56857.1"/>
    <property type="molecule type" value="Genomic_DNA"/>
</dbReference>
<dbReference type="CDD" id="cd15230">
    <property type="entry name" value="7tmA_OR5-like"/>
    <property type="match status" value="1"/>
</dbReference>
<comment type="function">
    <text evidence="1">Odorant receptor.</text>
</comment>
<keyword evidence="11" id="KW-1003">Cell membrane</keyword>
<evidence type="ECO:0000256" key="7">
    <source>
        <dbReference type="ARBA" id="ARBA00023170"/>
    </source>
</evidence>
<evidence type="ECO:0000256" key="2">
    <source>
        <dbReference type="ARBA" id="ARBA00004141"/>
    </source>
</evidence>
<dbReference type="PANTHER" id="PTHR48018">
    <property type="entry name" value="OLFACTORY RECEPTOR"/>
    <property type="match status" value="1"/>
</dbReference>
<keyword evidence="5 10" id="KW-0297">G-protein coupled receptor</keyword>
<evidence type="ECO:0000256" key="6">
    <source>
        <dbReference type="ARBA" id="ARBA00023136"/>
    </source>
</evidence>
<dbReference type="FunFam" id="1.20.1070.10:FF:000003">
    <property type="entry name" value="Olfactory receptor"/>
    <property type="match status" value="1"/>
</dbReference>
<dbReference type="PROSITE" id="PS00237">
    <property type="entry name" value="G_PROTEIN_RECEP_F1_1"/>
    <property type="match status" value="1"/>
</dbReference>
<dbReference type="GO" id="GO:0004984">
    <property type="term" value="F:olfactory receptor activity"/>
    <property type="evidence" value="ECO:0007669"/>
    <property type="project" value="InterPro"/>
</dbReference>
<dbReference type="AlphaFoldDB" id="A0A7K8NUF2"/>
<feature type="non-terminal residue" evidence="13">
    <location>
        <position position="314"/>
    </location>
</feature>
<evidence type="ECO:0000256" key="10">
    <source>
        <dbReference type="RuleBase" id="RU000688"/>
    </source>
</evidence>
<keyword evidence="9 10" id="KW-0807">Transducer</keyword>
<dbReference type="GO" id="GO:0004930">
    <property type="term" value="F:G protein-coupled receptor activity"/>
    <property type="evidence" value="ECO:0007669"/>
    <property type="project" value="UniProtKB-KW"/>
</dbReference>
<evidence type="ECO:0000256" key="11">
    <source>
        <dbReference type="RuleBase" id="RU363047"/>
    </source>
</evidence>
<dbReference type="Pfam" id="PF13853">
    <property type="entry name" value="7tm_4"/>
    <property type="match status" value="1"/>
</dbReference>
<proteinExistence type="inferred from homology"/>
<dbReference type="Gene3D" id="1.20.1070.10">
    <property type="entry name" value="Rhodopsin 7-helix transmembrane proteins"/>
    <property type="match status" value="1"/>
</dbReference>
<keyword evidence="6 11" id="KW-0472">Membrane</keyword>
<evidence type="ECO:0000256" key="8">
    <source>
        <dbReference type="ARBA" id="ARBA00023180"/>
    </source>
</evidence>
<comment type="similarity">
    <text evidence="10">Belongs to the G-protein coupled receptor 1 family.</text>
</comment>
<sequence>EERMVENCTEAMEFILEGFSDCLELQIPLFLFFLVSYVVTLVGNLGMMFLISIDPQLHTPMYFFLSNLSLVDFCYSSVVTPQMLANFFAQQKAISLPQCAAQMWFFSLFVATECYVLAAMAYDRYVAISKPLLYAVIMSPKICAWLVVGPYLAGIVNAVTHTSLTFQLRFCKPSVVNHFFCDIPAVISCSSSNKRTNKLVLFTLSFVLGTLSSGVILVSYAYILTAILRIRSIAGRRKAFSTCTSHLAAVTLFFGTLFFIYVRPSSHFSVEEDKVSAVLYTMVTPMLNPLVYSLRNQEVKAALGRLMQRRKFST</sequence>
<name>A0A7K8NUF2_CASCA</name>
<feature type="transmembrane region" description="Helical" evidence="11">
    <location>
        <begin position="62"/>
        <end position="84"/>
    </location>
</feature>
<dbReference type="PROSITE" id="PS50262">
    <property type="entry name" value="G_PROTEIN_RECEP_F1_2"/>
    <property type="match status" value="1"/>
</dbReference>
<evidence type="ECO:0000256" key="4">
    <source>
        <dbReference type="ARBA" id="ARBA00022989"/>
    </source>
</evidence>
<evidence type="ECO:0000313" key="14">
    <source>
        <dbReference type="Proteomes" id="UP000524187"/>
    </source>
</evidence>
<keyword evidence="14" id="KW-1185">Reference proteome</keyword>
<comment type="subcellular location">
    <subcellularLocation>
        <location evidence="11">Cell membrane</location>
        <topology evidence="11">Multi-pass membrane protein</topology>
    </subcellularLocation>
    <subcellularLocation>
        <location evidence="2">Membrane</location>
        <topology evidence="2">Multi-pass membrane protein</topology>
    </subcellularLocation>
</comment>
<accession>A0A7K8NUF2</accession>
<dbReference type="InterPro" id="IPR017452">
    <property type="entry name" value="GPCR_Rhodpsn_7TM"/>
</dbReference>
<keyword evidence="8" id="KW-0325">Glycoprotein</keyword>
<keyword evidence="11" id="KW-0716">Sensory transduction</keyword>
<dbReference type="GO" id="GO:0005886">
    <property type="term" value="C:plasma membrane"/>
    <property type="evidence" value="ECO:0007669"/>
    <property type="project" value="UniProtKB-SubCell"/>
</dbReference>
<feature type="transmembrane region" description="Helical" evidence="11">
    <location>
        <begin position="239"/>
        <end position="262"/>
    </location>
</feature>
<feature type="transmembrane region" description="Helical" evidence="11">
    <location>
        <begin position="104"/>
        <end position="122"/>
    </location>
</feature>
<keyword evidence="4 11" id="KW-1133">Transmembrane helix</keyword>
<dbReference type="Proteomes" id="UP000524187">
    <property type="component" value="Unassembled WGS sequence"/>
</dbReference>
<gene>
    <name evidence="13" type="primary">Olfr998</name>
    <name evidence="13" type="ORF">CASCAS_R13122</name>
</gene>
<keyword evidence="7 10" id="KW-0675">Receptor</keyword>
<evidence type="ECO:0000313" key="13">
    <source>
        <dbReference type="EMBL" id="NXE56857.1"/>
    </source>
</evidence>
<evidence type="ECO:0000259" key="12">
    <source>
        <dbReference type="PROSITE" id="PS50262"/>
    </source>
</evidence>
<evidence type="ECO:0000256" key="5">
    <source>
        <dbReference type="ARBA" id="ARBA00023040"/>
    </source>
</evidence>
<feature type="non-terminal residue" evidence="13">
    <location>
        <position position="1"/>
    </location>
</feature>
<comment type="caution">
    <text evidence="13">The sequence shown here is derived from an EMBL/GenBank/DDBJ whole genome shotgun (WGS) entry which is preliminary data.</text>
</comment>
<feature type="transmembrane region" description="Helical" evidence="11">
    <location>
        <begin position="277"/>
        <end position="295"/>
    </location>
</feature>
<feature type="transmembrane region" description="Helical" evidence="11">
    <location>
        <begin position="200"/>
        <end position="227"/>
    </location>
</feature>
<organism evidence="13 14">
    <name type="scientific">Casuarius casuarius</name>
    <name type="common">Southern cassowary</name>
    <name type="synonym">Struthio casuarius</name>
    <dbReference type="NCBI Taxonomy" id="8787"/>
    <lineage>
        <taxon>Eukaryota</taxon>
        <taxon>Metazoa</taxon>
        <taxon>Chordata</taxon>
        <taxon>Craniata</taxon>
        <taxon>Vertebrata</taxon>
        <taxon>Euteleostomi</taxon>
        <taxon>Archelosauria</taxon>
        <taxon>Archosauria</taxon>
        <taxon>Dinosauria</taxon>
        <taxon>Saurischia</taxon>
        <taxon>Theropoda</taxon>
        <taxon>Coelurosauria</taxon>
        <taxon>Aves</taxon>
        <taxon>Palaeognathae</taxon>
        <taxon>Casuariiformes</taxon>
        <taxon>Casuariidae</taxon>
        <taxon>Casuarius</taxon>
    </lineage>
</organism>
<dbReference type="SUPFAM" id="SSF81321">
    <property type="entry name" value="Family A G protein-coupled receptor-like"/>
    <property type="match status" value="1"/>
</dbReference>
<evidence type="ECO:0000256" key="9">
    <source>
        <dbReference type="ARBA" id="ARBA00023224"/>
    </source>
</evidence>
<dbReference type="InterPro" id="IPR000276">
    <property type="entry name" value="GPCR_Rhodpsn"/>
</dbReference>
<evidence type="ECO:0000256" key="3">
    <source>
        <dbReference type="ARBA" id="ARBA00022692"/>
    </source>
</evidence>
<keyword evidence="3 10" id="KW-0812">Transmembrane</keyword>
<feature type="transmembrane region" description="Helical" evidence="11">
    <location>
        <begin position="142"/>
        <end position="160"/>
    </location>
</feature>
<keyword evidence="11" id="KW-0552">Olfaction</keyword>
<feature type="transmembrane region" description="Helical" evidence="11">
    <location>
        <begin position="29"/>
        <end position="50"/>
    </location>
</feature>
<dbReference type="PRINTS" id="PR00245">
    <property type="entry name" value="OLFACTORYR"/>
</dbReference>
<reference evidence="13 14" key="1">
    <citation type="submission" date="2019-09" db="EMBL/GenBank/DDBJ databases">
        <title>Bird 10,000 Genomes (B10K) Project - Family phase.</title>
        <authorList>
            <person name="Zhang G."/>
        </authorList>
    </citation>
    <scope>NUCLEOTIDE SEQUENCE [LARGE SCALE GENOMIC DNA]</scope>
    <source>
        <strain evidence="13">B10K-LSUMZ-50683</strain>
        <tissue evidence="13">Muscle</tissue>
    </source>
</reference>
<dbReference type="InterPro" id="IPR000725">
    <property type="entry name" value="Olfact_rcpt"/>
</dbReference>